<name>A0A9X1PI64_9BACT</name>
<feature type="chain" id="PRO_5040951401" description="DUF3887 domain-containing protein" evidence="1">
    <location>
        <begin position="21"/>
        <end position="125"/>
    </location>
</feature>
<dbReference type="EMBL" id="JAJTTC010000001">
    <property type="protein sequence ID" value="MCF0059928.1"/>
    <property type="molecule type" value="Genomic_DNA"/>
</dbReference>
<dbReference type="Proteomes" id="UP001139000">
    <property type="component" value="Unassembled WGS sequence"/>
</dbReference>
<feature type="signal peptide" evidence="1">
    <location>
        <begin position="1"/>
        <end position="20"/>
    </location>
</feature>
<keyword evidence="3" id="KW-1185">Reference proteome</keyword>
<accession>A0A9X1PI64</accession>
<dbReference type="AlphaFoldDB" id="A0A9X1PI64"/>
<evidence type="ECO:0000313" key="2">
    <source>
        <dbReference type="EMBL" id="MCF0059928.1"/>
    </source>
</evidence>
<comment type="caution">
    <text evidence="2">The sequence shown here is derived from an EMBL/GenBank/DDBJ whole genome shotgun (WGS) entry which is preliminary data.</text>
</comment>
<evidence type="ECO:0008006" key="4">
    <source>
        <dbReference type="Google" id="ProtNLM"/>
    </source>
</evidence>
<proteinExistence type="predicted"/>
<gene>
    <name evidence="2" type="ORF">LXM26_00375</name>
</gene>
<organism evidence="2 3">
    <name type="scientific">Dyadobacter chenwenxiniae</name>
    <dbReference type="NCBI Taxonomy" id="2906456"/>
    <lineage>
        <taxon>Bacteria</taxon>
        <taxon>Pseudomonadati</taxon>
        <taxon>Bacteroidota</taxon>
        <taxon>Cytophagia</taxon>
        <taxon>Cytophagales</taxon>
        <taxon>Spirosomataceae</taxon>
        <taxon>Dyadobacter</taxon>
    </lineage>
</organism>
<evidence type="ECO:0000256" key="1">
    <source>
        <dbReference type="SAM" id="SignalP"/>
    </source>
</evidence>
<evidence type="ECO:0000313" key="3">
    <source>
        <dbReference type="Proteomes" id="UP001139000"/>
    </source>
</evidence>
<keyword evidence="1" id="KW-0732">Signal</keyword>
<protein>
    <recommendedName>
        <fullName evidence="4">DUF3887 domain-containing protein</fullName>
    </recommendedName>
</protein>
<dbReference type="RefSeq" id="WP_234652223.1">
    <property type="nucleotide sequence ID" value="NZ_CP094997.1"/>
</dbReference>
<sequence length="125" mass="14622">MNRKTFFASLLGAVGLGAFAKSEPSIALLSRPQKKLHPFDEEEMWSEPLYKKFSEAYPKFEGVSYAELAVYREMMKNDYCELRGLVSDVPFEIIKSVTYHHDRNNKPRLMVIFTTQRDVRFLHLK</sequence>
<reference evidence="2" key="1">
    <citation type="submission" date="2021-12" db="EMBL/GenBank/DDBJ databases">
        <title>Novel species in genus Dyadobacter.</title>
        <authorList>
            <person name="Ma C."/>
        </authorList>
    </citation>
    <scope>NUCLEOTIDE SEQUENCE</scope>
    <source>
        <strain evidence="2">LJ419</strain>
    </source>
</reference>